<dbReference type="PANTHER" id="PTHR22953:SF120">
    <property type="entry name" value="PURPLE ACID PHOSPHATASE 11-RELATED"/>
    <property type="match status" value="1"/>
</dbReference>
<feature type="domain" description="Calcineurin-like phosphoesterase" evidence="9">
    <location>
        <begin position="121"/>
        <end position="335"/>
    </location>
</feature>
<dbReference type="InterPro" id="IPR025733">
    <property type="entry name" value="PAPs_C"/>
</dbReference>
<keyword evidence="5" id="KW-0862">Zinc</keyword>
<dbReference type="EMBL" id="JBBNAE010000004">
    <property type="protein sequence ID" value="KAK9129756.1"/>
    <property type="molecule type" value="Genomic_DNA"/>
</dbReference>
<evidence type="ECO:0000259" key="9">
    <source>
        <dbReference type="Pfam" id="PF00149"/>
    </source>
</evidence>
<evidence type="ECO:0000256" key="4">
    <source>
        <dbReference type="ARBA" id="ARBA00022801"/>
    </source>
</evidence>
<evidence type="ECO:0000256" key="7">
    <source>
        <dbReference type="ARBA" id="ARBA00023180"/>
    </source>
</evidence>
<comment type="caution">
    <text evidence="11">The sequence shown here is derived from an EMBL/GenBank/DDBJ whole genome shotgun (WGS) entry which is preliminary data.</text>
</comment>
<gene>
    <name evidence="11" type="ORF">Sjap_010243</name>
</gene>
<dbReference type="Gene3D" id="3.60.21.10">
    <property type="match status" value="1"/>
</dbReference>
<proteinExistence type="inferred from homology"/>
<dbReference type="AlphaFoldDB" id="A0AAP0J935"/>
<reference evidence="11 12" key="1">
    <citation type="submission" date="2024-01" db="EMBL/GenBank/DDBJ databases">
        <title>Genome assemblies of Stephania.</title>
        <authorList>
            <person name="Yang L."/>
        </authorList>
    </citation>
    <scope>NUCLEOTIDE SEQUENCE [LARGE SCALE GENOMIC DNA]</scope>
    <source>
        <strain evidence="11">QJT</strain>
        <tissue evidence="11">Leaf</tissue>
    </source>
</reference>
<organism evidence="11 12">
    <name type="scientific">Stephania japonica</name>
    <dbReference type="NCBI Taxonomy" id="461633"/>
    <lineage>
        <taxon>Eukaryota</taxon>
        <taxon>Viridiplantae</taxon>
        <taxon>Streptophyta</taxon>
        <taxon>Embryophyta</taxon>
        <taxon>Tracheophyta</taxon>
        <taxon>Spermatophyta</taxon>
        <taxon>Magnoliopsida</taxon>
        <taxon>Ranunculales</taxon>
        <taxon>Menispermaceae</taxon>
        <taxon>Menispermoideae</taxon>
        <taxon>Cissampelideae</taxon>
        <taxon>Stephania</taxon>
    </lineage>
</organism>
<dbReference type="Pfam" id="PF00149">
    <property type="entry name" value="Metallophos"/>
    <property type="match status" value="1"/>
</dbReference>
<dbReference type="EC" id="3.1.3.2" evidence="8"/>
<keyword evidence="3" id="KW-0732">Signal</keyword>
<dbReference type="FunFam" id="3.60.21.10:FF:000034">
    <property type="entry name" value="Fe(3+)-Zn(2+) purple acid phosphatase"/>
    <property type="match status" value="1"/>
</dbReference>
<evidence type="ECO:0000256" key="3">
    <source>
        <dbReference type="ARBA" id="ARBA00022729"/>
    </source>
</evidence>
<evidence type="ECO:0000256" key="6">
    <source>
        <dbReference type="ARBA" id="ARBA00023004"/>
    </source>
</evidence>
<dbReference type="Gene3D" id="2.60.40.380">
    <property type="entry name" value="Purple acid phosphatase-like, N-terminal"/>
    <property type="match status" value="1"/>
</dbReference>
<dbReference type="CDD" id="cd00839">
    <property type="entry name" value="MPP_PAPs"/>
    <property type="match status" value="1"/>
</dbReference>
<evidence type="ECO:0000313" key="12">
    <source>
        <dbReference type="Proteomes" id="UP001417504"/>
    </source>
</evidence>
<dbReference type="SUPFAM" id="SSF49363">
    <property type="entry name" value="Purple acid phosphatase, N-terminal domain"/>
    <property type="match status" value="1"/>
</dbReference>
<feature type="domain" description="Purple acid phosphatase C-terminal" evidence="10">
    <location>
        <begin position="361"/>
        <end position="418"/>
    </location>
</feature>
<dbReference type="GO" id="GO:0046872">
    <property type="term" value="F:metal ion binding"/>
    <property type="evidence" value="ECO:0007669"/>
    <property type="project" value="UniProtKB-KW"/>
</dbReference>
<keyword evidence="4 8" id="KW-0378">Hydrolase</keyword>
<keyword evidence="6" id="KW-0408">Iron</keyword>
<name>A0AAP0J935_9MAGN</name>
<keyword evidence="12" id="KW-1185">Reference proteome</keyword>
<evidence type="ECO:0000259" key="10">
    <source>
        <dbReference type="Pfam" id="PF14008"/>
    </source>
</evidence>
<comment type="similarity">
    <text evidence="1 8">Belongs to the metallophosphoesterase superfamily. Purple acid phosphatase family.</text>
</comment>
<evidence type="ECO:0000256" key="8">
    <source>
        <dbReference type="RuleBase" id="RU361203"/>
    </source>
</evidence>
<sequence>MSQHCSCSTISRHHEFLREEVHCFPRFTHRGIPSPPGYNAPQQVHITQGDQVGRAVIVSWVTPSEPGSSHVKYWKDSGDGSEPGYKERYDTKYIYEIGDGDTARWFSFTTPPPIGPDASYTFGIIGDLGQTSDSNQTLEHYHSNTKGQAVLFVGDLSYADDHPLHDNNRWDTWGRFVEKSVAYQPWIWTAGNHEIDFLPEMVLPSNVVTKLFVLYIYRGKLFHSSHSCTGITPPTKHPKSTFPLWYSIKRASAHIIVLSSYSAFGKYTPQYQWLEEELPRVNRSETPWLIVLLHSPMYNSYDYHFMEGEAMRVMFEPWFVQYKVDLVFSGHVHAYERSHRFSNVAYRVSNGQCTPAYDKSGPVYITIGDGGNVEGIANRFTEPQPSYSAYREASFGHAMLEIKNRTHAYYTWHRNQDSEPVAGDSQWFYNRHWYPHEEP</sequence>
<evidence type="ECO:0000256" key="5">
    <source>
        <dbReference type="ARBA" id="ARBA00022833"/>
    </source>
</evidence>
<dbReference type="InterPro" id="IPR039331">
    <property type="entry name" value="PAPs-like"/>
</dbReference>
<keyword evidence="2" id="KW-0479">Metal-binding</keyword>
<dbReference type="Pfam" id="PF14008">
    <property type="entry name" value="Metallophos_C"/>
    <property type="match status" value="1"/>
</dbReference>
<dbReference type="InterPro" id="IPR008963">
    <property type="entry name" value="Purple_acid_Pase-like_N"/>
</dbReference>
<evidence type="ECO:0000313" key="11">
    <source>
        <dbReference type="EMBL" id="KAK9129756.1"/>
    </source>
</evidence>
<protein>
    <recommendedName>
        <fullName evidence="8">Purple acid phosphatase</fullName>
        <ecNumber evidence="8">3.1.3.2</ecNumber>
    </recommendedName>
</protein>
<evidence type="ECO:0000256" key="1">
    <source>
        <dbReference type="ARBA" id="ARBA00008723"/>
    </source>
</evidence>
<comment type="catalytic activity">
    <reaction evidence="8">
        <text>a phosphate monoester + H2O = an alcohol + phosphate</text>
        <dbReference type="Rhea" id="RHEA:15017"/>
        <dbReference type="ChEBI" id="CHEBI:15377"/>
        <dbReference type="ChEBI" id="CHEBI:30879"/>
        <dbReference type="ChEBI" id="CHEBI:43474"/>
        <dbReference type="ChEBI" id="CHEBI:67140"/>
        <dbReference type="EC" id="3.1.3.2"/>
    </reaction>
</comment>
<dbReference type="InterPro" id="IPR041792">
    <property type="entry name" value="MPP_PAP"/>
</dbReference>
<dbReference type="GO" id="GO:0003993">
    <property type="term" value="F:acid phosphatase activity"/>
    <property type="evidence" value="ECO:0007669"/>
    <property type="project" value="UniProtKB-EC"/>
</dbReference>
<keyword evidence="7" id="KW-0325">Glycoprotein</keyword>
<evidence type="ECO:0000256" key="2">
    <source>
        <dbReference type="ARBA" id="ARBA00022723"/>
    </source>
</evidence>
<dbReference type="SUPFAM" id="SSF56300">
    <property type="entry name" value="Metallo-dependent phosphatases"/>
    <property type="match status" value="1"/>
</dbReference>
<dbReference type="Proteomes" id="UP001417504">
    <property type="component" value="Unassembled WGS sequence"/>
</dbReference>
<dbReference type="InterPro" id="IPR029052">
    <property type="entry name" value="Metallo-depent_PP-like"/>
</dbReference>
<dbReference type="PANTHER" id="PTHR22953">
    <property type="entry name" value="ACID PHOSPHATASE RELATED"/>
    <property type="match status" value="1"/>
</dbReference>
<accession>A0AAP0J935</accession>
<dbReference type="InterPro" id="IPR004843">
    <property type="entry name" value="Calcineurin-like_PHP"/>
</dbReference>